<dbReference type="InterPro" id="IPR011874">
    <property type="entry name" value="Fibro_Slime"/>
</dbReference>
<proteinExistence type="inferred from homology"/>
<name>A0A3A8JQA9_9BACT</name>
<sequence length="602" mass="63104">MLKHSPARTRLASLVLASFFLALTACPGGDDPDDDGGTPVSDGGTNTDGGSTDGGDTQPDGGPYDPGPKLCGDGKVQKGEACDDRNTVSGDGCRSDCGEVEAGFECPISGQACVVATACGNGILEAGEVCDDRNKESNDGCKADCSAVEAGWSCPFQGQRCRAALCNDGILAGEEECEDGNAAKGDGCSDTCRLEQGYKCDTLGQPCTKTTCGDAKKEGTEQCDDGNHDMGDGCSPLCVLEPKCVNGTCEARCGDGVILPGDTTEECDDGNVRANDGCSATCKLEAGFACVRITESPPTVVEIPVVYRDFRGKGQPVGGSYPATIHPDFDDANGAEQGIVGPKYGPIGTDGKPKYAKEGVSSGTTHGKTAFDQWYRDTPNINVTEVGTLKLNKQGNGSYLFDDQTFFPLDSSGWVGLGKENKLNDNTGTPRNFSFTSETRYWFEFKGTEVLTFLGDDDVWVYINGKLALDLGGVHGATSGTVSLADQPTVTGLGLVKGKIYEVIVFQAERHTSQSSYKLTLNNFETQRTECKSTCGNGAVDPGEQCDNGNANGPGYGKCSLTCIWNARCGDGITQYDFAETCDDGNTNDVDSCPNNCQVDPG</sequence>
<dbReference type="NCBIfam" id="TIGR02232">
    <property type="entry name" value="myxo_disulf_rpt"/>
    <property type="match status" value="7"/>
</dbReference>
<feature type="chain" id="PRO_5017464079" evidence="7">
    <location>
        <begin position="28"/>
        <end position="602"/>
    </location>
</feature>
<evidence type="ECO:0000256" key="2">
    <source>
        <dbReference type="ARBA" id="ARBA00022729"/>
    </source>
</evidence>
<keyword evidence="3" id="KW-0677">Repeat</keyword>
<dbReference type="Proteomes" id="UP000268313">
    <property type="component" value="Unassembled WGS sequence"/>
</dbReference>
<dbReference type="InterPro" id="IPR011936">
    <property type="entry name" value="Myxo_disulph_rpt"/>
</dbReference>
<feature type="signal peptide" evidence="7">
    <location>
        <begin position="1"/>
        <end position="27"/>
    </location>
</feature>
<evidence type="ECO:0000259" key="8">
    <source>
        <dbReference type="PROSITE" id="PS51820"/>
    </source>
</evidence>
<dbReference type="Pfam" id="PF13948">
    <property type="entry name" value="DUF4215"/>
    <property type="match status" value="5"/>
</dbReference>
<keyword evidence="2 7" id="KW-0732">Signal</keyword>
<feature type="domain" description="PA14" evidence="8">
    <location>
        <begin position="391"/>
        <end position="535"/>
    </location>
</feature>
<organism evidence="9 10">
    <name type="scientific">Corallococcus carmarthensis</name>
    <dbReference type="NCBI Taxonomy" id="2316728"/>
    <lineage>
        <taxon>Bacteria</taxon>
        <taxon>Pseudomonadati</taxon>
        <taxon>Myxococcota</taxon>
        <taxon>Myxococcia</taxon>
        <taxon>Myxococcales</taxon>
        <taxon>Cystobacterineae</taxon>
        <taxon>Myxococcaceae</taxon>
        <taxon>Corallococcus</taxon>
    </lineage>
</organism>
<evidence type="ECO:0000256" key="4">
    <source>
        <dbReference type="ARBA" id="ARBA00023157"/>
    </source>
</evidence>
<keyword evidence="10" id="KW-1185">Reference proteome</keyword>
<evidence type="ECO:0000256" key="7">
    <source>
        <dbReference type="SAM" id="SignalP"/>
    </source>
</evidence>
<dbReference type="GO" id="GO:0005576">
    <property type="term" value="C:extracellular region"/>
    <property type="evidence" value="ECO:0007669"/>
    <property type="project" value="TreeGrafter"/>
</dbReference>
<dbReference type="PROSITE" id="PS51257">
    <property type="entry name" value="PROKAR_LIPOPROTEIN"/>
    <property type="match status" value="1"/>
</dbReference>
<keyword evidence="4" id="KW-1015">Disulfide bond</keyword>
<evidence type="ECO:0000256" key="3">
    <source>
        <dbReference type="ARBA" id="ARBA00022737"/>
    </source>
</evidence>
<comment type="similarity">
    <text evidence="1">Belongs to the prespore-cell-inducing factor family.</text>
</comment>
<dbReference type="AlphaFoldDB" id="A0A3A8JQA9"/>
<dbReference type="Pfam" id="PF07691">
    <property type="entry name" value="PA14"/>
    <property type="match status" value="1"/>
</dbReference>
<evidence type="ECO:0000313" key="10">
    <source>
        <dbReference type="Proteomes" id="UP000268313"/>
    </source>
</evidence>
<dbReference type="PANTHER" id="PTHR31137">
    <property type="entry name" value="PROTEIN PSIB-RELATED-RELATED"/>
    <property type="match status" value="1"/>
</dbReference>
<protein>
    <submittedName>
        <fullName evidence="9">DUF4215 domain-containing protein</fullName>
    </submittedName>
</protein>
<keyword evidence="5" id="KW-0325">Glycoprotein</keyword>
<dbReference type="EMBL" id="RAWE01000157">
    <property type="protein sequence ID" value="RKG97957.1"/>
    <property type="molecule type" value="Genomic_DNA"/>
</dbReference>
<gene>
    <name evidence="9" type="ORF">D7X32_31020</name>
</gene>
<dbReference type="RefSeq" id="WP_120606180.1">
    <property type="nucleotide sequence ID" value="NZ_JABFJX010000468.1"/>
</dbReference>
<comment type="caution">
    <text evidence="9">The sequence shown here is derived from an EMBL/GenBank/DDBJ whole genome shotgun (WGS) entry which is preliminary data.</text>
</comment>
<feature type="region of interest" description="Disordered" evidence="6">
    <location>
        <begin position="28"/>
        <end position="70"/>
    </location>
</feature>
<dbReference type="OrthoDB" id="9757642at2"/>
<evidence type="ECO:0000256" key="6">
    <source>
        <dbReference type="SAM" id="MobiDB-lite"/>
    </source>
</evidence>
<accession>A0A3A8JQA9</accession>
<reference evidence="10" key="1">
    <citation type="submission" date="2018-09" db="EMBL/GenBank/DDBJ databases">
        <authorList>
            <person name="Livingstone P.G."/>
            <person name="Whitworth D.E."/>
        </authorList>
    </citation>
    <scope>NUCLEOTIDE SEQUENCE [LARGE SCALE GENOMIC DNA]</scope>
    <source>
        <strain evidence="10">CA043D</strain>
    </source>
</reference>
<feature type="compositionally biased region" description="Low complexity" evidence="6">
    <location>
        <begin position="37"/>
        <end position="63"/>
    </location>
</feature>
<evidence type="ECO:0000256" key="5">
    <source>
        <dbReference type="ARBA" id="ARBA00023180"/>
    </source>
</evidence>
<dbReference type="InterPro" id="IPR011658">
    <property type="entry name" value="PA14_dom"/>
</dbReference>
<evidence type="ECO:0000256" key="1">
    <source>
        <dbReference type="ARBA" id="ARBA00008709"/>
    </source>
</evidence>
<dbReference type="SMART" id="SM00758">
    <property type="entry name" value="PA14"/>
    <property type="match status" value="1"/>
</dbReference>
<dbReference type="NCBIfam" id="TIGR02148">
    <property type="entry name" value="Fibro_Slime"/>
    <property type="match status" value="1"/>
</dbReference>
<dbReference type="PROSITE" id="PS51820">
    <property type="entry name" value="PA14"/>
    <property type="match status" value="1"/>
</dbReference>
<evidence type="ECO:0000313" key="9">
    <source>
        <dbReference type="EMBL" id="RKG97957.1"/>
    </source>
</evidence>
<dbReference type="InterPro" id="IPR051154">
    <property type="entry name" value="Prespore-cell_inducing_factor"/>
</dbReference>
<dbReference type="InterPro" id="IPR037524">
    <property type="entry name" value="PA14/GLEYA"/>
</dbReference>
<dbReference type="PANTHER" id="PTHR31137:SF11">
    <property type="entry name" value="PROTEIN PSIF"/>
    <property type="match status" value="1"/>
</dbReference>